<evidence type="ECO:0000313" key="2">
    <source>
        <dbReference type="EMBL" id="RNA14874.1"/>
    </source>
</evidence>
<dbReference type="Proteomes" id="UP000276133">
    <property type="component" value="Unassembled WGS sequence"/>
</dbReference>
<sequence>PPAEPSYQQPPQPSYQPPAEPSYQQPPQPAQRSIQRPPAEKPYRAPPKTEYEAKSEKTSYDLSQLSQYQGTDNKPFTAVFIPGKPTQFKLGTPADFGSGSYTSI</sequence>
<feature type="non-terminal residue" evidence="2">
    <location>
        <position position="1"/>
    </location>
</feature>
<dbReference type="OrthoDB" id="10485310at2759"/>
<protein>
    <submittedName>
        <fullName evidence="2">Uncharacterized protein</fullName>
    </submittedName>
</protein>
<gene>
    <name evidence="2" type="ORF">BpHYR1_012815</name>
</gene>
<accession>A0A3M7QUT0</accession>
<name>A0A3M7QUT0_BRAPC</name>
<feature type="compositionally biased region" description="Pro residues" evidence="1">
    <location>
        <begin position="1"/>
        <end position="29"/>
    </location>
</feature>
<dbReference type="AlphaFoldDB" id="A0A3M7QUT0"/>
<organism evidence="2 3">
    <name type="scientific">Brachionus plicatilis</name>
    <name type="common">Marine rotifer</name>
    <name type="synonym">Brachionus muelleri</name>
    <dbReference type="NCBI Taxonomy" id="10195"/>
    <lineage>
        <taxon>Eukaryota</taxon>
        <taxon>Metazoa</taxon>
        <taxon>Spiralia</taxon>
        <taxon>Gnathifera</taxon>
        <taxon>Rotifera</taxon>
        <taxon>Eurotatoria</taxon>
        <taxon>Monogononta</taxon>
        <taxon>Pseudotrocha</taxon>
        <taxon>Ploima</taxon>
        <taxon>Brachionidae</taxon>
        <taxon>Brachionus</taxon>
    </lineage>
</organism>
<keyword evidence="3" id="KW-1185">Reference proteome</keyword>
<comment type="caution">
    <text evidence="2">The sequence shown here is derived from an EMBL/GenBank/DDBJ whole genome shotgun (WGS) entry which is preliminary data.</text>
</comment>
<reference evidence="2 3" key="1">
    <citation type="journal article" date="2018" name="Sci. Rep.">
        <title>Genomic signatures of local adaptation to the degree of environmental predictability in rotifers.</title>
        <authorList>
            <person name="Franch-Gras L."/>
            <person name="Hahn C."/>
            <person name="Garcia-Roger E.M."/>
            <person name="Carmona M.J."/>
            <person name="Serra M."/>
            <person name="Gomez A."/>
        </authorList>
    </citation>
    <scope>NUCLEOTIDE SEQUENCE [LARGE SCALE GENOMIC DNA]</scope>
    <source>
        <strain evidence="2">HYR1</strain>
    </source>
</reference>
<dbReference type="EMBL" id="REGN01005097">
    <property type="protein sequence ID" value="RNA14874.1"/>
    <property type="molecule type" value="Genomic_DNA"/>
</dbReference>
<feature type="compositionally biased region" description="Basic and acidic residues" evidence="1">
    <location>
        <begin position="38"/>
        <end position="59"/>
    </location>
</feature>
<proteinExistence type="predicted"/>
<feature type="region of interest" description="Disordered" evidence="1">
    <location>
        <begin position="1"/>
        <end position="60"/>
    </location>
</feature>
<evidence type="ECO:0000256" key="1">
    <source>
        <dbReference type="SAM" id="MobiDB-lite"/>
    </source>
</evidence>
<feature type="region of interest" description="Disordered" evidence="1">
    <location>
        <begin position="84"/>
        <end position="104"/>
    </location>
</feature>
<evidence type="ECO:0000313" key="3">
    <source>
        <dbReference type="Proteomes" id="UP000276133"/>
    </source>
</evidence>